<sequence>MLHTLDLSGSSIDRIPFTAAPRLKRLRLRSLPNPTSVSAISWDRLVEVTVQEAQTISMVVEVIQCCPRLESLSLMVKEGDDDGSLTSRSITQHDTLGRLYLDPLPYLSAVTDRLTLPALTHLSLGYKPSKSLPRSRCSQLVAFFTRSNCELQEFTLYGSKFGPGELLECLSHRSCQTLTELAIQGHRYSNPIVDDELLIRLTYPDVDDDVPICPKLRHLGLMDCYRSDRPFPDLLGRMIQSRCFGRAQDAQLRSLRLGWDSISREDYELLQFAQSNGGLEWSQI</sequence>
<proteinExistence type="predicted"/>
<dbReference type="Gene3D" id="3.80.10.10">
    <property type="entry name" value="Ribonuclease Inhibitor"/>
    <property type="match status" value="1"/>
</dbReference>
<gene>
    <name evidence="1" type="ORF">M378DRAFT_123284</name>
</gene>
<dbReference type="InterPro" id="IPR032675">
    <property type="entry name" value="LRR_dom_sf"/>
</dbReference>
<name>A0A0C2WZ34_AMAMK</name>
<dbReference type="SUPFAM" id="SSF52047">
    <property type="entry name" value="RNI-like"/>
    <property type="match status" value="1"/>
</dbReference>
<accession>A0A0C2WZ34</accession>
<keyword evidence="2" id="KW-1185">Reference proteome</keyword>
<dbReference type="InParanoid" id="A0A0C2WZ34"/>
<dbReference type="AlphaFoldDB" id="A0A0C2WZ34"/>
<organism evidence="1 2">
    <name type="scientific">Amanita muscaria (strain Koide BX008)</name>
    <dbReference type="NCBI Taxonomy" id="946122"/>
    <lineage>
        <taxon>Eukaryota</taxon>
        <taxon>Fungi</taxon>
        <taxon>Dikarya</taxon>
        <taxon>Basidiomycota</taxon>
        <taxon>Agaricomycotina</taxon>
        <taxon>Agaricomycetes</taxon>
        <taxon>Agaricomycetidae</taxon>
        <taxon>Agaricales</taxon>
        <taxon>Pluteineae</taxon>
        <taxon>Amanitaceae</taxon>
        <taxon>Amanita</taxon>
    </lineage>
</organism>
<reference evidence="1 2" key="1">
    <citation type="submission" date="2014-04" db="EMBL/GenBank/DDBJ databases">
        <title>Evolutionary Origins and Diversification of the Mycorrhizal Mutualists.</title>
        <authorList>
            <consortium name="DOE Joint Genome Institute"/>
            <consortium name="Mycorrhizal Genomics Consortium"/>
            <person name="Kohler A."/>
            <person name="Kuo A."/>
            <person name="Nagy L.G."/>
            <person name="Floudas D."/>
            <person name="Copeland A."/>
            <person name="Barry K.W."/>
            <person name="Cichocki N."/>
            <person name="Veneault-Fourrey C."/>
            <person name="LaButti K."/>
            <person name="Lindquist E.A."/>
            <person name="Lipzen A."/>
            <person name="Lundell T."/>
            <person name="Morin E."/>
            <person name="Murat C."/>
            <person name="Riley R."/>
            <person name="Ohm R."/>
            <person name="Sun H."/>
            <person name="Tunlid A."/>
            <person name="Henrissat B."/>
            <person name="Grigoriev I.V."/>
            <person name="Hibbett D.S."/>
            <person name="Martin F."/>
        </authorList>
    </citation>
    <scope>NUCLEOTIDE SEQUENCE [LARGE SCALE GENOMIC DNA]</scope>
    <source>
        <strain evidence="1 2">Koide BX008</strain>
    </source>
</reference>
<dbReference type="EMBL" id="KN818233">
    <property type="protein sequence ID" value="KIL67067.1"/>
    <property type="molecule type" value="Genomic_DNA"/>
</dbReference>
<evidence type="ECO:0000313" key="2">
    <source>
        <dbReference type="Proteomes" id="UP000054549"/>
    </source>
</evidence>
<dbReference type="Proteomes" id="UP000054549">
    <property type="component" value="Unassembled WGS sequence"/>
</dbReference>
<dbReference type="OrthoDB" id="2878720at2759"/>
<protein>
    <submittedName>
        <fullName evidence="1">Uncharacterized protein</fullName>
    </submittedName>
</protein>
<evidence type="ECO:0000313" key="1">
    <source>
        <dbReference type="EMBL" id="KIL67067.1"/>
    </source>
</evidence>
<dbReference type="HOGENOM" id="CLU_083351_0_0_1"/>